<protein>
    <submittedName>
        <fullName evidence="2">Uncharacterized protein (DUF427 family)</fullName>
    </submittedName>
</protein>
<comment type="caution">
    <text evidence="2">The sequence shown here is derived from an EMBL/GenBank/DDBJ whole genome shotgun (WGS) entry which is preliminary data.</text>
</comment>
<dbReference type="EMBL" id="JAUSVV010000006">
    <property type="protein sequence ID" value="MDQ0443420.1"/>
    <property type="molecule type" value="Genomic_DNA"/>
</dbReference>
<reference evidence="2 3" key="1">
    <citation type="submission" date="2023-07" db="EMBL/GenBank/DDBJ databases">
        <title>Genomic Encyclopedia of Type Strains, Phase IV (KMG-IV): sequencing the most valuable type-strain genomes for metagenomic binning, comparative biology and taxonomic classification.</title>
        <authorList>
            <person name="Goeker M."/>
        </authorList>
    </citation>
    <scope>NUCLEOTIDE SEQUENCE [LARGE SCALE GENOMIC DNA]</scope>
    <source>
        <strain evidence="2 3">DSM 19562</strain>
    </source>
</reference>
<accession>A0ABU0HM63</accession>
<feature type="domain" description="DUF427" evidence="1">
    <location>
        <begin position="24"/>
        <end position="116"/>
    </location>
</feature>
<keyword evidence="3" id="KW-1185">Reference proteome</keyword>
<dbReference type="Gene3D" id="2.170.150.40">
    <property type="entry name" value="Domain of unknown function (DUF427)"/>
    <property type="match status" value="1"/>
</dbReference>
<evidence type="ECO:0000259" key="1">
    <source>
        <dbReference type="Pfam" id="PF04248"/>
    </source>
</evidence>
<gene>
    <name evidence="2" type="ORF">QO016_002923</name>
</gene>
<proteinExistence type="predicted"/>
<sequence>MPERTVKIPGPDHPITVARTGGRVVVTAGGRVIADTREALTLREGRYPPVQYIPRKDVDLASLARSATTSYCPYKGEASYFSIPDAGQRSVDAIWTYETPYVAVAEIKDHMAFYPDRVDAIEERAA</sequence>
<evidence type="ECO:0000313" key="3">
    <source>
        <dbReference type="Proteomes" id="UP001236369"/>
    </source>
</evidence>
<organism evidence="2 3">
    <name type="scientific">Methylobacterium persicinum</name>
    <dbReference type="NCBI Taxonomy" id="374426"/>
    <lineage>
        <taxon>Bacteria</taxon>
        <taxon>Pseudomonadati</taxon>
        <taxon>Pseudomonadota</taxon>
        <taxon>Alphaproteobacteria</taxon>
        <taxon>Hyphomicrobiales</taxon>
        <taxon>Methylobacteriaceae</taxon>
        <taxon>Methylobacterium</taxon>
    </lineage>
</organism>
<dbReference type="PANTHER" id="PTHR34310:SF9">
    <property type="entry name" value="BLR5716 PROTEIN"/>
    <property type="match status" value="1"/>
</dbReference>
<dbReference type="InterPro" id="IPR007361">
    <property type="entry name" value="DUF427"/>
</dbReference>
<dbReference type="PANTHER" id="PTHR34310">
    <property type="entry name" value="DUF427 DOMAIN PROTEIN (AFU_ORTHOLOGUE AFUA_3G02220)"/>
    <property type="match status" value="1"/>
</dbReference>
<dbReference type="RefSeq" id="WP_238249494.1">
    <property type="nucleotide sequence ID" value="NZ_BPQX01000031.1"/>
</dbReference>
<evidence type="ECO:0000313" key="2">
    <source>
        <dbReference type="EMBL" id="MDQ0443420.1"/>
    </source>
</evidence>
<dbReference type="Pfam" id="PF04248">
    <property type="entry name" value="NTP_transf_9"/>
    <property type="match status" value="1"/>
</dbReference>
<name>A0ABU0HM63_9HYPH</name>
<dbReference type="InterPro" id="IPR038694">
    <property type="entry name" value="DUF427_sf"/>
</dbReference>
<dbReference type="Proteomes" id="UP001236369">
    <property type="component" value="Unassembled WGS sequence"/>
</dbReference>